<evidence type="ECO:0000313" key="1">
    <source>
        <dbReference type="EMBL" id="GAX59365.1"/>
    </source>
</evidence>
<dbReference type="AlphaFoldDB" id="A0A286TU32"/>
<dbReference type="RefSeq" id="WP_096892500.1">
    <property type="nucleotide sequence ID" value="NZ_BAOS01000003.1"/>
</dbReference>
<dbReference type="EMBL" id="BAOS01000003">
    <property type="protein sequence ID" value="GAX59365.1"/>
    <property type="molecule type" value="Genomic_DNA"/>
</dbReference>
<evidence type="ECO:0000313" key="2">
    <source>
        <dbReference type="Proteomes" id="UP000218542"/>
    </source>
</evidence>
<comment type="caution">
    <text evidence="1">The sequence shown here is derived from an EMBL/GenBank/DDBJ whole genome shotgun (WGS) entry which is preliminary data.</text>
</comment>
<name>A0A286TU32_9BACT</name>
<proteinExistence type="predicted"/>
<dbReference type="Proteomes" id="UP000218542">
    <property type="component" value="Unassembled WGS sequence"/>
</dbReference>
<sequence length="217" mass="22769">MKKLLAGSKKFGYASIFIISLFTFSGLRFASADLLKDISSDSLYNNALATAVLQESGNDKDDNDSGSNTNVNNIGGTSAFGFNDWDFLQKVNTNQNGNQTTNTDTDIGLSVTGGGNVNNGTFSMTPSLVTGYSDLMIALKQATSFNLYLIPTSATSGFWTSSMVGNGNGLSHFSVYGRGSSQVPEPSLSLLIGISLSGIVGAGAVRKIKQKKVVNSC</sequence>
<organism evidence="1 2">
    <name type="scientific">Candidatus Scalindua japonica</name>
    <dbReference type="NCBI Taxonomy" id="1284222"/>
    <lineage>
        <taxon>Bacteria</taxon>
        <taxon>Pseudomonadati</taxon>
        <taxon>Planctomycetota</taxon>
        <taxon>Candidatus Brocadiia</taxon>
        <taxon>Candidatus Brocadiales</taxon>
        <taxon>Candidatus Scalinduaceae</taxon>
        <taxon>Candidatus Scalindua</taxon>
    </lineage>
</organism>
<protein>
    <recommendedName>
        <fullName evidence="3">PEP-CTERM protein-sorting domain-containing protein</fullName>
    </recommendedName>
</protein>
<evidence type="ECO:0008006" key="3">
    <source>
        <dbReference type="Google" id="ProtNLM"/>
    </source>
</evidence>
<dbReference type="OrthoDB" id="5701122at2"/>
<keyword evidence="2" id="KW-1185">Reference proteome</keyword>
<reference evidence="2" key="1">
    <citation type="journal article" date="2017" name="Environ. Microbiol. Rep.">
        <title>Genetic Diversity of Marine Anaerobic Ammonium-Oxidizing Bacteria as Revealed by Genomic and Proteomic Analyses of 'Candidatus Scalindua japonica'.</title>
        <authorList>
            <person name="Oshiki M."/>
            <person name="Mizuto K."/>
            <person name="Kimura Z."/>
            <person name="Kindaichi T."/>
            <person name="Satoh H."/>
            <person name="Okabe S."/>
        </authorList>
    </citation>
    <scope>NUCLEOTIDE SEQUENCE [LARGE SCALE GENOMIC DNA]</scope>
    <source>
        <strain evidence="2">husup-a2</strain>
    </source>
</reference>
<gene>
    <name evidence="1" type="ORF">SCALIN_C03_0022</name>
</gene>
<accession>A0A286TU32</accession>